<dbReference type="Gene3D" id="2.120.10.30">
    <property type="entry name" value="TolB, C-terminal domain"/>
    <property type="match status" value="1"/>
</dbReference>
<dbReference type="AlphaFoldDB" id="A0A2W1JAQ5"/>
<dbReference type="RefSeq" id="WP_110988432.1">
    <property type="nucleotide sequence ID" value="NZ_CAWNWM010000022.1"/>
</dbReference>
<comment type="caution">
    <text evidence="4">The sequence shown here is derived from an EMBL/GenBank/DDBJ whole genome shotgun (WGS) entry which is preliminary data.</text>
</comment>
<reference evidence="4 5" key="1">
    <citation type="journal article" date="2018" name="Sci. Rep.">
        <title>A novel species of the marine cyanobacterium Acaryochloris with a unique pigment content and lifestyle.</title>
        <authorList>
            <person name="Partensky F."/>
            <person name="Six C."/>
            <person name="Ratin M."/>
            <person name="Garczarek L."/>
            <person name="Vaulot D."/>
            <person name="Probert I."/>
            <person name="Calteau A."/>
            <person name="Gourvil P."/>
            <person name="Marie D."/>
            <person name="Grebert T."/>
            <person name="Bouchier C."/>
            <person name="Le Panse S."/>
            <person name="Gachenot M."/>
            <person name="Rodriguez F."/>
            <person name="Garrido J.L."/>
        </authorList>
    </citation>
    <scope>NUCLEOTIDE SEQUENCE [LARGE SCALE GENOMIC DNA]</scope>
    <source>
        <strain evidence="4 5">RCC1774</strain>
    </source>
</reference>
<organism evidence="4 5">
    <name type="scientific">Acaryochloris thomasi RCC1774</name>
    <dbReference type="NCBI Taxonomy" id="1764569"/>
    <lineage>
        <taxon>Bacteria</taxon>
        <taxon>Bacillati</taxon>
        <taxon>Cyanobacteriota</taxon>
        <taxon>Cyanophyceae</taxon>
        <taxon>Acaryochloridales</taxon>
        <taxon>Acaryochloridaceae</taxon>
        <taxon>Acaryochloris</taxon>
        <taxon>Acaryochloris thomasi</taxon>
    </lineage>
</organism>
<dbReference type="InterPro" id="IPR011042">
    <property type="entry name" value="6-blade_b-propeller_TolB-like"/>
</dbReference>
<dbReference type="InterPro" id="IPR017996">
    <property type="entry name" value="MRJP/yellow-related"/>
</dbReference>
<evidence type="ECO:0008006" key="6">
    <source>
        <dbReference type="Google" id="ProtNLM"/>
    </source>
</evidence>
<dbReference type="GO" id="GO:0005576">
    <property type="term" value="C:extracellular region"/>
    <property type="evidence" value="ECO:0007669"/>
    <property type="project" value="UniProtKB-SubCell"/>
</dbReference>
<evidence type="ECO:0000313" key="4">
    <source>
        <dbReference type="EMBL" id="PZD71066.1"/>
    </source>
</evidence>
<dbReference type="SUPFAM" id="SSF101898">
    <property type="entry name" value="NHL repeat"/>
    <property type="match status" value="1"/>
</dbReference>
<keyword evidence="5" id="KW-1185">Reference proteome</keyword>
<evidence type="ECO:0000313" key="5">
    <source>
        <dbReference type="Proteomes" id="UP000248857"/>
    </source>
</evidence>
<dbReference type="PANTHER" id="PTHR10009">
    <property type="entry name" value="PROTEIN YELLOW-RELATED"/>
    <property type="match status" value="1"/>
</dbReference>
<dbReference type="OrthoDB" id="9797664at2"/>
<name>A0A2W1JAQ5_9CYAN</name>
<dbReference type="EMBL" id="PQWO01000022">
    <property type="protein sequence ID" value="PZD71066.1"/>
    <property type="molecule type" value="Genomic_DNA"/>
</dbReference>
<evidence type="ECO:0000256" key="1">
    <source>
        <dbReference type="ARBA" id="ARBA00004613"/>
    </source>
</evidence>
<dbReference type="Pfam" id="PF03022">
    <property type="entry name" value="MRJP"/>
    <property type="match status" value="1"/>
</dbReference>
<evidence type="ECO:0000256" key="2">
    <source>
        <dbReference type="ARBA" id="ARBA00022525"/>
    </source>
</evidence>
<proteinExistence type="predicted"/>
<keyword evidence="3" id="KW-0732">Signal</keyword>
<sequence>MLKSAGRTTLVAAAMVFSTAFSASAQLETVVAFDADTPPGNLAIASNGRIFISVHGFYGEPTHHVLEVMKDGSTQPYPTPAWSGAPTGDGPGLNDVLGLQVDRNGILWMLDGQAKSQAGRLIAWDTRKEQLHKIMYLAAPVTTPDSFLNDLAVDRDHNAIYIADSAGAIIVVDIETGRARRVLDGSESTTPEDIDMVIDGETVIFGDAPARIGVNPITIDANNEWVYFGPMSSTSLYRIQAKDLRDTRLSQTALAQKVERYGDKTISDGSTVDTAGNVYITSITEDAIGVTGVDGNYRILHQDDTLSWPDGFAVGADGDIYFTVNELHRSPVLNGGEAANKGEFKIMRFKPLATAEAGR</sequence>
<accession>A0A2W1JAQ5</accession>
<feature type="signal peptide" evidence="3">
    <location>
        <begin position="1"/>
        <end position="25"/>
    </location>
</feature>
<keyword evidence="2" id="KW-0964">Secreted</keyword>
<evidence type="ECO:0000256" key="3">
    <source>
        <dbReference type="SAM" id="SignalP"/>
    </source>
</evidence>
<protein>
    <recommendedName>
        <fullName evidence="6">Major royal jelly protein</fullName>
    </recommendedName>
</protein>
<dbReference type="PANTHER" id="PTHR10009:SF18">
    <property type="entry name" value="PROTEIN YELLOW-LIKE PROTEIN"/>
    <property type="match status" value="1"/>
</dbReference>
<feature type="chain" id="PRO_5016098653" description="Major royal jelly protein" evidence="3">
    <location>
        <begin position="26"/>
        <end position="359"/>
    </location>
</feature>
<comment type="subcellular location">
    <subcellularLocation>
        <location evidence="1">Secreted</location>
    </subcellularLocation>
</comment>
<gene>
    <name evidence="4" type="ORF">C1752_08269</name>
</gene>
<dbReference type="Proteomes" id="UP000248857">
    <property type="component" value="Unassembled WGS sequence"/>
</dbReference>